<reference evidence="1" key="1">
    <citation type="submission" date="2019-01" db="EMBL/GenBank/DDBJ databases">
        <title>Draft genome sequences of three monokaryotic isolates of the white-rot basidiomycete fungus Dichomitus squalens.</title>
        <authorList>
            <consortium name="DOE Joint Genome Institute"/>
            <person name="Lopez S.C."/>
            <person name="Andreopoulos B."/>
            <person name="Pangilinan J."/>
            <person name="Lipzen A."/>
            <person name="Riley R."/>
            <person name="Ahrendt S."/>
            <person name="Ng V."/>
            <person name="Barry K."/>
            <person name="Daum C."/>
            <person name="Grigoriev I.V."/>
            <person name="Hilden K.S."/>
            <person name="Makela M.R."/>
            <person name="de Vries R.P."/>
        </authorList>
    </citation>
    <scope>NUCLEOTIDE SEQUENCE [LARGE SCALE GENOMIC DNA]</scope>
    <source>
        <strain evidence="1">OM18370.1</strain>
    </source>
</reference>
<evidence type="ECO:0000313" key="1">
    <source>
        <dbReference type="EMBL" id="TBU24627.1"/>
    </source>
</evidence>
<sequence length="167" mass="18552">MITRGPISRRGKASDSHSQILTAYLVCCCSILNMSAHLWSERSEHARQNCTTSMSILKAPVDSETSKVKLYDFLPEAGLLRATRHIHYFRPGHSSCRVTYRHTNSEASGWVVEPGEHPHQKLSESTEVAPGKAVCVVYQAKRGLCEANSRSSSVRRKHFLMVGGVVD</sequence>
<protein>
    <submittedName>
        <fullName evidence="1">Uncharacterized protein</fullName>
    </submittedName>
</protein>
<accession>A0A4Q9MDG5</accession>
<dbReference type="Proteomes" id="UP000292957">
    <property type="component" value="Unassembled WGS sequence"/>
</dbReference>
<name>A0A4Q9MDG5_9APHY</name>
<dbReference type="EMBL" id="ML143476">
    <property type="protein sequence ID" value="TBU24627.1"/>
    <property type="molecule type" value="Genomic_DNA"/>
</dbReference>
<gene>
    <name evidence="1" type="ORF">BD311DRAFT_766256</name>
</gene>
<proteinExistence type="predicted"/>
<organism evidence="1">
    <name type="scientific">Dichomitus squalens</name>
    <dbReference type="NCBI Taxonomy" id="114155"/>
    <lineage>
        <taxon>Eukaryota</taxon>
        <taxon>Fungi</taxon>
        <taxon>Dikarya</taxon>
        <taxon>Basidiomycota</taxon>
        <taxon>Agaricomycotina</taxon>
        <taxon>Agaricomycetes</taxon>
        <taxon>Polyporales</taxon>
        <taxon>Polyporaceae</taxon>
        <taxon>Dichomitus</taxon>
    </lineage>
</organism>
<dbReference type="AlphaFoldDB" id="A0A4Q9MDG5"/>